<dbReference type="Ensembl" id="ENSTMTT00000002682.1">
    <property type="protein sequence ID" value="ENSTMTP00000002582.1"/>
    <property type="gene ID" value="ENSTMTG00000002010.1"/>
</dbReference>
<dbReference type="InterPro" id="IPR003309">
    <property type="entry name" value="SCAN_dom"/>
</dbReference>
<organism evidence="3 4">
    <name type="scientific">Terrapene triunguis</name>
    <name type="common">Three-toed box turtle</name>
    <dbReference type="NCBI Taxonomy" id="2587831"/>
    <lineage>
        <taxon>Eukaryota</taxon>
        <taxon>Metazoa</taxon>
        <taxon>Chordata</taxon>
        <taxon>Craniata</taxon>
        <taxon>Vertebrata</taxon>
        <taxon>Euteleostomi</taxon>
        <taxon>Archelosauria</taxon>
        <taxon>Testudinata</taxon>
        <taxon>Testudines</taxon>
        <taxon>Cryptodira</taxon>
        <taxon>Durocryptodira</taxon>
        <taxon>Testudinoidea</taxon>
        <taxon>Emydidae</taxon>
        <taxon>Terrapene</taxon>
    </lineage>
</organism>
<evidence type="ECO:0000259" key="2">
    <source>
        <dbReference type="PROSITE" id="PS50804"/>
    </source>
</evidence>
<dbReference type="InterPro" id="IPR038269">
    <property type="entry name" value="SCAN_sf"/>
</dbReference>
<feature type="domain" description="SCAN box" evidence="2">
    <location>
        <begin position="43"/>
        <end position="90"/>
    </location>
</feature>
<proteinExistence type="predicted"/>
<evidence type="ECO:0000313" key="4">
    <source>
        <dbReference type="Proteomes" id="UP000472274"/>
    </source>
</evidence>
<dbReference type="InterPro" id="IPR050916">
    <property type="entry name" value="SCAN-C2H2_zinc_finger"/>
</dbReference>
<dbReference type="SMART" id="SM00431">
    <property type="entry name" value="SCAN"/>
    <property type="match status" value="1"/>
</dbReference>
<reference evidence="3" key="2">
    <citation type="submission" date="2025-09" db="UniProtKB">
        <authorList>
            <consortium name="Ensembl"/>
        </authorList>
    </citation>
    <scope>IDENTIFICATION</scope>
</reference>
<sequence>MILRPICLPSSEWLKPAARQAYISLDTRDSRDYGKVKAAILQEDGISPEIQRQRFRQFCYHDVKGPQEVYSQLQDLLVLEQFLTILPEEILPASAPQSSGFLPSWGPGFSPAGLGGLGLLPHGARRL</sequence>
<keyword evidence="4" id="KW-1185">Reference proteome</keyword>
<dbReference type="Proteomes" id="UP000472274">
    <property type="component" value="Unplaced"/>
</dbReference>
<reference evidence="3" key="1">
    <citation type="submission" date="2025-08" db="UniProtKB">
        <authorList>
            <consortium name="Ensembl"/>
        </authorList>
    </citation>
    <scope>IDENTIFICATION</scope>
</reference>
<evidence type="ECO:0000313" key="3">
    <source>
        <dbReference type="Ensembl" id="ENSTMTP00000002582.1"/>
    </source>
</evidence>
<dbReference type="InParanoid" id="A0A674I3X1"/>
<evidence type="ECO:0000256" key="1">
    <source>
        <dbReference type="ARBA" id="ARBA00023242"/>
    </source>
</evidence>
<dbReference type="Gene3D" id="1.10.4020.10">
    <property type="entry name" value="DNA breaking-rejoining enzymes"/>
    <property type="match status" value="1"/>
</dbReference>
<dbReference type="SUPFAM" id="SSF47353">
    <property type="entry name" value="Retrovirus capsid dimerization domain-like"/>
    <property type="match status" value="1"/>
</dbReference>
<name>A0A674I3X1_9SAUR</name>
<dbReference type="PANTHER" id="PTHR45935">
    <property type="entry name" value="PROTEIN ZBED8-RELATED"/>
    <property type="match status" value="1"/>
</dbReference>
<dbReference type="PANTHER" id="PTHR45935:SF15">
    <property type="entry name" value="SCAN BOX DOMAIN-CONTAINING PROTEIN"/>
    <property type="match status" value="1"/>
</dbReference>
<keyword evidence="1" id="KW-0539">Nucleus</keyword>
<dbReference type="Pfam" id="PF02023">
    <property type="entry name" value="SCAN"/>
    <property type="match status" value="1"/>
</dbReference>
<dbReference type="PROSITE" id="PS50804">
    <property type="entry name" value="SCAN_BOX"/>
    <property type="match status" value="1"/>
</dbReference>
<accession>A0A674I3X1</accession>
<protein>
    <recommendedName>
        <fullName evidence="2">SCAN box domain-containing protein</fullName>
    </recommendedName>
</protein>
<dbReference type="AlphaFoldDB" id="A0A674I3X1"/>